<comment type="caution">
    <text evidence="2">The sequence shown here is derived from an EMBL/GenBank/DDBJ whole genome shotgun (WGS) entry which is preliminary data.</text>
</comment>
<dbReference type="InterPro" id="IPR039935">
    <property type="entry name" value="YML079W-like"/>
</dbReference>
<sequence length="171" mass="18874">MATNDRDSRLATRRTATGEFIERLERPALAIELGLEPHPEGGWYRRTWTSPVPVTLTDADGSERVRPTATLIHFLLPAGEFSAWHRLSSSEIWIWTGQGSVQLDLGGDGDEPDTETSPVLGGRLLRGERSQVIIPANVWQRTVPGEEDALVSCLVSPGFDFADFSMESLSR</sequence>
<dbReference type="Proteomes" id="UP000297907">
    <property type="component" value="Unassembled WGS sequence"/>
</dbReference>
<dbReference type="PANTHER" id="PTHR33387:SF3">
    <property type="entry name" value="DUF985 DOMAIN-CONTAINING PROTEIN"/>
    <property type="match status" value="1"/>
</dbReference>
<accession>A0A4R8W503</accession>
<dbReference type="Gene3D" id="2.60.120.10">
    <property type="entry name" value="Jelly Rolls"/>
    <property type="match status" value="1"/>
</dbReference>
<dbReference type="AlphaFoldDB" id="A0A4R8W503"/>
<evidence type="ECO:0000259" key="1">
    <source>
        <dbReference type="Pfam" id="PF06172"/>
    </source>
</evidence>
<dbReference type="RefSeq" id="WP_134453788.1">
    <property type="nucleotide sequence ID" value="NZ_SOFL01000033.1"/>
</dbReference>
<name>A0A4R8W503_9MICO</name>
<dbReference type="InterPro" id="IPR011051">
    <property type="entry name" value="RmlC_Cupin_sf"/>
</dbReference>
<keyword evidence="3" id="KW-1185">Reference proteome</keyword>
<protein>
    <submittedName>
        <fullName evidence="2">Cupin domain-containing protein</fullName>
    </submittedName>
</protein>
<organism evidence="2 3">
    <name type="scientific">Cryobacterium adonitolivorans</name>
    <dbReference type="NCBI Taxonomy" id="1259189"/>
    <lineage>
        <taxon>Bacteria</taxon>
        <taxon>Bacillati</taxon>
        <taxon>Actinomycetota</taxon>
        <taxon>Actinomycetes</taxon>
        <taxon>Micrococcales</taxon>
        <taxon>Microbacteriaceae</taxon>
        <taxon>Cryobacterium</taxon>
    </lineage>
</organism>
<gene>
    <name evidence="2" type="ORF">E3O42_09970</name>
</gene>
<proteinExistence type="predicted"/>
<feature type="domain" description="DUF985" evidence="1">
    <location>
        <begin position="32"/>
        <end position="166"/>
    </location>
</feature>
<evidence type="ECO:0000313" key="3">
    <source>
        <dbReference type="Proteomes" id="UP000297907"/>
    </source>
</evidence>
<evidence type="ECO:0000313" key="2">
    <source>
        <dbReference type="EMBL" id="TFC01686.1"/>
    </source>
</evidence>
<dbReference type="CDD" id="cd06121">
    <property type="entry name" value="cupin_YML079wp"/>
    <property type="match status" value="1"/>
</dbReference>
<dbReference type="EMBL" id="SOFL01000033">
    <property type="protein sequence ID" value="TFC01686.1"/>
    <property type="molecule type" value="Genomic_DNA"/>
</dbReference>
<reference evidence="2 3" key="1">
    <citation type="submission" date="2019-03" db="EMBL/GenBank/DDBJ databases">
        <title>Genomics of glacier-inhabiting Cryobacterium strains.</title>
        <authorList>
            <person name="Liu Q."/>
            <person name="Xin Y.-H."/>
        </authorList>
    </citation>
    <scope>NUCLEOTIDE SEQUENCE [LARGE SCALE GENOMIC DNA]</scope>
    <source>
        <strain evidence="2 3">RHLS22-1</strain>
    </source>
</reference>
<dbReference type="InterPro" id="IPR009327">
    <property type="entry name" value="Cupin_DUF985"/>
</dbReference>
<dbReference type="InterPro" id="IPR014710">
    <property type="entry name" value="RmlC-like_jellyroll"/>
</dbReference>
<dbReference type="PANTHER" id="PTHR33387">
    <property type="entry name" value="RMLC-LIKE JELLY ROLL FOLD PROTEIN"/>
    <property type="match status" value="1"/>
</dbReference>
<dbReference type="Pfam" id="PF06172">
    <property type="entry name" value="Cupin_5"/>
    <property type="match status" value="1"/>
</dbReference>
<dbReference type="OrthoDB" id="9798288at2"/>
<dbReference type="SUPFAM" id="SSF51182">
    <property type="entry name" value="RmlC-like cupins"/>
    <property type="match status" value="1"/>
</dbReference>